<keyword evidence="1 7" id="KW-0723">Serine/threonine-protein kinase</keyword>
<feature type="domain" description="Protein kinase" evidence="9">
    <location>
        <begin position="18"/>
        <end position="270"/>
    </location>
</feature>
<dbReference type="FunFam" id="3.30.200.20:FF:000042">
    <property type="entry name" value="Aurora kinase A"/>
    <property type="match status" value="1"/>
</dbReference>
<dbReference type="FunFam" id="1.10.510.10:FF:001333">
    <property type="entry name" value="CAMK family protein kinase"/>
    <property type="match status" value="1"/>
</dbReference>
<gene>
    <name evidence="10" type="ORF">TRFO_19894</name>
</gene>
<dbReference type="PROSITE" id="PS00108">
    <property type="entry name" value="PROTEIN_KINASE_ST"/>
    <property type="match status" value="1"/>
</dbReference>
<evidence type="ECO:0000256" key="6">
    <source>
        <dbReference type="PROSITE-ProRule" id="PRU10141"/>
    </source>
</evidence>
<dbReference type="SUPFAM" id="SSF56112">
    <property type="entry name" value="Protein kinase-like (PK-like)"/>
    <property type="match status" value="1"/>
</dbReference>
<keyword evidence="3 6" id="KW-0547">Nucleotide-binding</keyword>
<protein>
    <submittedName>
        <fullName evidence="10">CAMK family protein kinase</fullName>
    </submittedName>
</protein>
<dbReference type="PANTHER" id="PTHR24346:SF82">
    <property type="entry name" value="KP78A-RELATED"/>
    <property type="match status" value="1"/>
</dbReference>
<dbReference type="SMART" id="SM00220">
    <property type="entry name" value="S_TKc"/>
    <property type="match status" value="1"/>
</dbReference>
<dbReference type="InterPro" id="IPR008271">
    <property type="entry name" value="Ser/Thr_kinase_AS"/>
</dbReference>
<evidence type="ECO:0000256" key="1">
    <source>
        <dbReference type="ARBA" id="ARBA00022527"/>
    </source>
</evidence>
<evidence type="ECO:0000313" key="11">
    <source>
        <dbReference type="Proteomes" id="UP000179807"/>
    </source>
</evidence>
<dbReference type="GeneID" id="94835783"/>
<keyword evidence="4 10" id="KW-0418">Kinase</keyword>
<dbReference type="Pfam" id="PF00069">
    <property type="entry name" value="Pkinase"/>
    <property type="match status" value="1"/>
</dbReference>
<evidence type="ECO:0000256" key="8">
    <source>
        <dbReference type="SAM" id="MobiDB-lite"/>
    </source>
</evidence>
<dbReference type="GO" id="GO:0035556">
    <property type="term" value="P:intracellular signal transduction"/>
    <property type="evidence" value="ECO:0007669"/>
    <property type="project" value="TreeGrafter"/>
</dbReference>
<dbReference type="Proteomes" id="UP000179807">
    <property type="component" value="Unassembled WGS sequence"/>
</dbReference>
<dbReference type="CDD" id="cd14003">
    <property type="entry name" value="STKc_AMPK-like"/>
    <property type="match status" value="1"/>
</dbReference>
<accession>A0A1J4KH72</accession>
<dbReference type="Gene3D" id="1.10.510.10">
    <property type="entry name" value="Transferase(Phosphotransferase) domain 1"/>
    <property type="match status" value="1"/>
</dbReference>
<dbReference type="AlphaFoldDB" id="A0A1J4KH72"/>
<organism evidence="10 11">
    <name type="scientific">Tritrichomonas foetus</name>
    <dbReference type="NCBI Taxonomy" id="1144522"/>
    <lineage>
        <taxon>Eukaryota</taxon>
        <taxon>Metamonada</taxon>
        <taxon>Parabasalia</taxon>
        <taxon>Tritrichomonadida</taxon>
        <taxon>Tritrichomonadidae</taxon>
        <taxon>Tritrichomonas</taxon>
    </lineage>
</organism>
<reference evidence="10" key="1">
    <citation type="submission" date="2016-10" db="EMBL/GenBank/DDBJ databases">
        <authorList>
            <person name="Benchimol M."/>
            <person name="Almeida L.G."/>
            <person name="Vasconcelos A.T."/>
            <person name="Perreira-Neves A."/>
            <person name="Rosa I.A."/>
            <person name="Tasca T."/>
            <person name="Bogo M.R."/>
            <person name="de Souza W."/>
        </authorList>
    </citation>
    <scope>NUCLEOTIDE SEQUENCE [LARGE SCALE GENOMIC DNA]</scope>
    <source>
        <strain evidence="10">K</strain>
    </source>
</reference>
<evidence type="ECO:0000256" key="7">
    <source>
        <dbReference type="RuleBase" id="RU000304"/>
    </source>
</evidence>
<dbReference type="GO" id="GO:0005737">
    <property type="term" value="C:cytoplasm"/>
    <property type="evidence" value="ECO:0007669"/>
    <property type="project" value="TreeGrafter"/>
</dbReference>
<proteinExistence type="inferred from homology"/>
<evidence type="ECO:0000256" key="2">
    <source>
        <dbReference type="ARBA" id="ARBA00022679"/>
    </source>
</evidence>
<evidence type="ECO:0000256" key="4">
    <source>
        <dbReference type="ARBA" id="ARBA00022777"/>
    </source>
</evidence>
<dbReference type="PROSITE" id="PS00107">
    <property type="entry name" value="PROTEIN_KINASE_ATP"/>
    <property type="match status" value="1"/>
</dbReference>
<keyword evidence="2" id="KW-0808">Transferase</keyword>
<keyword evidence="11" id="KW-1185">Reference proteome</keyword>
<dbReference type="GO" id="GO:0005524">
    <property type="term" value="F:ATP binding"/>
    <property type="evidence" value="ECO:0007669"/>
    <property type="project" value="UniProtKB-UniRule"/>
</dbReference>
<feature type="region of interest" description="Disordered" evidence="8">
    <location>
        <begin position="303"/>
        <end position="335"/>
    </location>
</feature>
<evidence type="ECO:0000259" key="9">
    <source>
        <dbReference type="PROSITE" id="PS50011"/>
    </source>
</evidence>
<dbReference type="InterPro" id="IPR000719">
    <property type="entry name" value="Prot_kinase_dom"/>
</dbReference>
<dbReference type="PROSITE" id="PS50011">
    <property type="entry name" value="PROTEIN_KINASE_DOM"/>
    <property type="match status" value="1"/>
</dbReference>
<sequence length="407" mass="45696">MSKGKQQKKEWPSHIKNYDIGDELGHGAFSHVCKAVNTQNNQNYAMKIFPKSNLADEGDQERFQREINTMAYLRHDNLVALYDFFWDDNNFYLVIDLCPGGELFDYIVDHDKLDEPTSALIFQQIVSAIAYCHSFGVAHRDLKPENVLIEKFPHVKVADFGLCGFISDQQMMKTFCGSPCYCSPECLCRIQYDGRKSDIWSLGVILYAMVTGEHPWNISNTSIMLRQILKGAYTVPSFVSAQCKDLICSMMKVNPQDRITIEKIIKHPWLKMASKATVKGNVQAGQLQLPPLQQVSIAEISEASARSSQRSEHGIISPFVENDNQNNDENGKEFSSLPRLCVRSASVENVVKGFNPGQQQSGRRRFAPTGGVSMAQSRQRSAVNLIMPKKQAGKPKAAMMTIAEDDN</sequence>
<feature type="binding site" evidence="6">
    <location>
        <position position="47"/>
    </location>
    <ligand>
        <name>ATP</name>
        <dbReference type="ChEBI" id="CHEBI:30616"/>
    </ligand>
</feature>
<dbReference type="VEuPathDB" id="TrichDB:TRFO_19894"/>
<name>A0A1J4KH72_9EUKA</name>
<evidence type="ECO:0000256" key="5">
    <source>
        <dbReference type="ARBA" id="ARBA00022840"/>
    </source>
</evidence>
<keyword evidence="5 6" id="KW-0067">ATP-binding</keyword>
<evidence type="ECO:0000256" key="3">
    <source>
        <dbReference type="ARBA" id="ARBA00022741"/>
    </source>
</evidence>
<dbReference type="EMBL" id="MLAK01000603">
    <property type="protein sequence ID" value="OHT10759.1"/>
    <property type="molecule type" value="Genomic_DNA"/>
</dbReference>
<dbReference type="RefSeq" id="XP_068363895.1">
    <property type="nucleotide sequence ID" value="XM_068501079.1"/>
</dbReference>
<dbReference type="PANTHER" id="PTHR24346">
    <property type="entry name" value="MAP/MICROTUBULE AFFINITY-REGULATING KINASE"/>
    <property type="match status" value="1"/>
</dbReference>
<evidence type="ECO:0000313" key="10">
    <source>
        <dbReference type="EMBL" id="OHT10759.1"/>
    </source>
</evidence>
<comment type="caution">
    <text evidence="10">The sequence shown here is derived from an EMBL/GenBank/DDBJ whole genome shotgun (WGS) entry which is preliminary data.</text>
</comment>
<comment type="similarity">
    <text evidence="7">Belongs to the protein kinase superfamily.</text>
</comment>
<dbReference type="InterPro" id="IPR017441">
    <property type="entry name" value="Protein_kinase_ATP_BS"/>
</dbReference>
<dbReference type="GO" id="GO:0004674">
    <property type="term" value="F:protein serine/threonine kinase activity"/>
    <property type="evidence" value="ECO:0007669"/>
    <property type="project" value="UniProtKB-KW"/>
</dbReference>
<dbReference type="OrthoDB" id="193931at2759"/>
<dbReference type="InterPro" id="IPR011009">
    <property type="entry name" value="Kinase-like_dom_sf"/>
</dbReference>